<feature type="transmembrane region" description="Helical" evidence="1">
    <location>
        <begin position="102"/>
        <end position="121"/>
    </location>
</feature>
<reference evidence="2" key="1">
    <citation type="submission" date="2016-10" db="EMBL/GenBank/DDBJ databases">
        <authorList>
            <person name="de Groot N.N."/>
        </authorList>
    </citation>
    <scope>NUCLEOTIDE SEQUENCE</scope>
</reference>
<evidence type="ECO:0000313" key="2">
    <source>
        <dbReference type="EMBL" id="SFV66979.1"/>
    </source>
</evidence>
<dbReference type="PANTHER" id="PTHR35867">
    <property type="entry name" value="PROTEIN RSEC"/>
    <property type="match status" value="1"/>
</dbReference>
<dbReference type="EMBL" id="FPHJ01000055">
    <property type="protein sequence ID" value="SFV66979.1"/>
    <property type="molecule type" value="Genomic_DNA"/>
</dbReference>
<dbReference type="Pfam" id="PF04246">
    <property type="entry name" value="RseC_MucC"/>
    <property type="match status" value="1"/>
</dbReference>
<sequence>MLKEQFEVVEIKSNKIELKPLTQKGCNSCSIKSSCGVGLFSKFYSKTITKNNVDNHKVGDLITLELNENTLLKNAFLLYIMPLLVLFGVLIIARFFITNEMIINSLAIFFFVMSFVGLKFFSSKISCF</sequence>
<organism evidence="2">
    <name type="scientific">hydrothermal vent metagenome</name>
    <dbReference type="NCBI Taxonomy" id="652676"/>
    <lineage>
        <taxon>unclassified sequences</taxon>
        <taxon>metagenomes</taxon>
        <taxon>ecological metagenomes</taxon>
    </lineage>
</organism>
<dbReference type="PANTHER" id="PTHR35867:SF1">
    <property type="entry name" value="PROTEIN RSEC"/>
    <property type="match status" value="1"/>
</dbReference>
<feature type="transmembrane region" description="Helical" evidence="1">
    <location>
        <begin position="76"/>
        <end position="96"/>
    </location>
</feature>
<keyword evidence="1" id="KW-0812">Transmembrane</keyword>
<proteinExistence type="predicted"/>
<gene>
    <name evidence="2" type="ORF">MNB_SUP05-5-866</name>
</gene>
<dbReference type="InterPro" id="IPR007359">
    <property type="entry name" value="SigmaE_reg_RseC_MucC"/>
</dbReference>
<accession>A0A1W1CMI5</accession>
<keyword evidence="1" id="KW-0472">Membrane</keyword>
<protein>
    <submittedName>
        <fullName evidence="2">Sigma factor RpoE regulatory protein RseC</fullName>
    </submittedName>
</protein>
<dbReference type="PIRSF" id="PIRSF004923">
    <property type="entry name" value="RseC"/>
    <property type="match status" value="1"/>
</dbReference>
<dbReference type="InterPro" id="IPR026268">
    <property type="entry name" value="RseC"/>
</dbReference>
<keyword evidence="1" id="KW-1133">Transmembrane helix</keyword>
<name>A0A1W1CMI5_9ZZZZ</name>
<dbReference type="AlphaFoldDB" id="A0A1W1CMI5"/>
<evidence type="ECO:0000256" key="1">
    <source>
        <dbReference type="SAM" id="Phobius"/>
    </source>
</evidence>